<dbReference type="Proteomes" id="UP001165667">
    <property type="component" value="Unassembled WGS sequence"/>
</dbReference>
<gene>
    <name evidence="2" type="ORF">M8523_34810</name>
</gene>
<evidence type="ECO:0000313" key="3">
    <source>
        <dbReference type="Proteomes" id="UP001165667"/>
    </source>
</evidence>
<reference evidence="2" key="1">
    <citation type="submission" date="2022-05" db="EMBL/GenBank/DDBJ databases">
        <authorList>
            <person name="Pankratov T."/>
        </authorList>
    </citation>
    <scope>NUCLEOTIDE SEQUENCE</scope>
    <source>
        <strain evidence="2">BP6-180914</strain>
    </source>
</reference>
<dbReference type="InterPro" id="IPR007024">
    <property type="entry name" value="BLUF_domain"/>
</dbReference>
<accession>A0AA41Z4U2</accession>
<dbReference type="EMBL" id="JAMOIM010000085">
    <property type="protein sequence ID" value="MCW6513031.1"/>
    <property type="molecule type" value="Genomic_DNA"/>
</dbReference>
<dbReference type="GO" id="GO:0071949">
    <property type="term" value="F:FAD binding"/>
    <property type="evidence" value="ECO:0007669"/>
    <property type="project" value="InterPro"/>
</dbReference>
<dbReference type="PROSITE" id="PS50925">
    <property type="entry name" value="BLUF"/>
    <property type="match status" value="1"/>
</dbReference>
<dbReference type="SUPFAM" id="SSF54975">
    <property type="entry name" value="Acylphosphatase/BLUF domain-like"/>
    <property type="match status" value="1"/>
</dbReference>
<keyword evidence="3" id="KW-1185">Reference proteome</keyword>
<sequence>MSLIQIIYVSQPFGFDQAMLNGILMDSRRNNLRDDVTGALICRADAYLQLIEGPEVAIRATYARIASDNRHADVNFLFGEPVTHRLFPGWAMRDDPARSWMWTQAQVAAGAIANATRPELLAVFERLKAEAP</sequence>
<evidence type="ECO:0000259" key="1">
    <source>
        <dbReference type="PROSITE" id="PS50925"/>
    </source>
</evidence>
<feature type="domain" description="BLUF" evidence="1">
    <location>
        <begin position="3"/>
        <end position="93"/>
    </location>
</feature>
<dbReference type="AlphaFoldDB" id="A0AA41Z4U2"/>
<dbReference type="SMART" id="SM01034">
    <property type="entry name" value="BLUF"/>
    <property type="match status" value="1"/>
</dbReference>
<name>A0AA41Z4U2_9HYPH</name>
<dbReference type="Gene3D" id="3.30.70.100">
    <property type="match status" value="1"/>
</dbReference>
<evidence type="ECO:0000313" key="2">
    <source>
        <dbReference type="EMBL" id="MCW6513031.1"/>
    </source>
</evidence>
<comment type="caution">
    <text evidence="2">The sequence shown here is derived from an EMBL/GenBank/DDBJ whole genome shotgun (WGS) entry which is preliminary data.</text>
</comment>
<dbReference type="RefSeq" id="WP_282589407.1">
    <property type="nucleotide sequence ID" value="NZ_JAMOIM010000085.1"/>
</dbReference>
<dbReference type="Pfam" id="PF04940">
    <property type="entry name" value="BLUF"/>
    <property type="match status" value="1"/>
</dbReference>
<dbReference type="InterPro" id="IPR036046">
    <property type="entry name" value="Acylphosphatase-like_dom_sf"/>
</dbReference>
<organism evidence="2 3">
    <name type="scientific">Lichenifustis flavocetrariae</name>
    <dbReference type="NCBI Taxonomy" id="2949735"/>
    <lineage>
        <taxon>Bacteria</taxon>
        <taxon>Pseudomonadati</taxon>
        <taxon>Pseudomonadota</taxon>
        <taxon>Alphaproteobacteria</taxon>
        <taxon>Hyphomicrobiales</taxon>
        <taxon>Lichenihabitantaceae</taxon>
        <taxon>Lichenifustis</taxon>
    </lineage>
</organism>
<protein>
    <submittedName>
        <fullName evidence="2">BLUF domain-containing protein</fullName>
    </submittedName>
</protein>
<dbReference type="GO" id="GO:0009882">
    <property type="term" value="F:blue light photoreceptor activity"/>
    <property type="evidence" value="ECO:0007669"/>
    <property type="project" value="InterPro"/>
</dbReference>
<proteinExistence type="predicted"/>